<accession>A0ABP9R4R5</accession>
<dbReference type="EMBL" id="BAABJP010000048">
    <property type="protein sequence ID" value="GAA5171524.1"/>
    <property type="molecule type" value="Genomic_DNA"/>
</dbReference>
<organism evidence="1 2">
    <name type="scientific">Pseudonocardia eucalypti</name>
    <dbReference type="NCBI Taxonomy" id="648755"/>
    <lineage>
        <taxon>Bacteria</taxon>
        <taxon>Bacillati</taxon>
        <taxon>Actinomycetota</taxon>
        <taxon>Actinomycetes</taxon>
        <taxon>Pseudonocardiales</taxon>
        <taxon>Pseudonocardiaceae</taxon>
        <taxon>Pseudonocardia</taxon>
    </lineage>
</organism>
<gene>
    <name evidence="1" type="ORF">GCM10023321_70220</name>
</gene>
<protein>
    <submittedName>
        <fullName evidence="1">Uncharacterized protein</fullName>
    </submittedName>
</protein>
<reference evidence="2" key="1">
    <citation type="journal article" date="2019" name="Int. J. Syst. Evol. Microbiol.">
        <title>The Global Catalogue of Microorganisms (GCM) 10K type strain sequencing project: providing services to taxonomists for standard genome sequencing and annotation.</title>
        <authorList>
            <consortium name="The Broad Institute Genomics Platform"/>
            <consortium name="The Broad Institute Genome Sequencing Center for Infectious Disease"/>
            <person name="Wu L."/>
            <person name="Ma J."/>
        </authorList>
    </citation>
    <scope>NUCLEOTIDE SEQUENCE [LARGE SCALE GENOMIC DNA]</scope>
    <source>
        <strain evidence="2">JCM 18303</strain>
    </source>
</reference>
<proteinExistence type="predicted"/>
<name>A0ABP9R4R5_9PSEU</name>
<keyword evidence="2" id="KW-1185">Reference proteome</keyword>
<sequence length="271" mass="27898">MEGLARGLADRTDVGARHLVIGAGLGLVGHAADRVDQAAGAGVLLVHAQRLRDHIEVRLQLVVAELARVVLLLRGQRCLQARQLLLELLAAALQRVQRAGHLDHGQVLPALGQLRQAGEVLLVVVGAVCRVVALEDLLAGRVQRRERITRLDPEGRKQLVHLFVDRSVLAGPQVGRVDAGHPGLVRGAHPAEVGQPGAAGLARRGAGLAAEAAVAGDLALLVDGGEQQVARALQALALDVGAVTPVAGADHAAAGPVDHADVAAGLGRVAL</sequence>
<dbReference type="Proteomes" id="UP001428817">
    <property type="component" value="Unassembled WGS sequence"/>
</dbReference>
<evidence type="ECO:0000313" key="2">
    <source>
        <dbReference type="Proteomes" id="UP001428817"/>
    </source>
</evidence>
<evidence type="ECO:0000313" key="1">
    <source>
        <dbReference type="EMBL" id="GAA5171524.1"/>
    </source>
</evidence>
<comment type="caution">
    <text evidence="1">The sequence shown here is derived from an EMBL/GenBank/DDBJ whole genome shotgun (WGS) entry which is preliminary data.</text>
</comment>